<evidence type="ECO:0000313" key="9">
    <source>
        <dbReference type="EMBL" id="MBN9645096.1"/>
    </source>
</evidence>
<dbReference type="EMBL" id="JAFLEQ010000017">
    <property type="protein sequence ID" value="MBN9645096.1"/>
    <property type="molecule type" value="Genomic_DNA"/>
</dbReference>
<dbReference type="InterPro" id="IPR014729">
    <property type="entry name" value="Rossmann-like_a/b/a_fold"/>
</dbReference>
<evidence type="ECO:0000259" key="8">
    <source>
        <dbReference type="Pfam" id="PF01171"/>
    </source>
</evidence>
<evidence type="ECO:0000256" key="4">
    <source>
        <dbReference type="ARBA" id="ARBA00022840"/>
    </source>
</evidence>
<feature type="region of interest" description="Disordered" evidence="7">
    <location>
        <begin position="327"/>
        <end position="382"/>
    </location>
</feature>
<keyword evidence="4 6" id="KW-0067">ATP-binding</keyword>
<evidence type="ECO:0000256" key="3">
    <source>
        <dbReference type="ARBA" id="ARBA00022741"/>
    </source>
</evidence>
<feature type="compositionally biased region" description="Low complexity" evidence="7">
    <location>
        <begin position="327"/>
        <end position="340"/>
    </location>
</feature>
<dbReference type="GO" id="GO:0006400">
    <property type="term" value="P:tRNA modification"/>
    <property type="evidence" value="ECO:0007669"/>
    <property type="project" value="UniProtKB-UniRule"/>
</dbReference>
<dbReference type="InterPro" id="IPR012094">
    <property type="entry name" value="tRNA_Ile_lys_synt"/>
</dbReference>
<dbReference type="InterPro" id="IPR011063">
    <property type="entry name" value="TilS/TtcA_N"/>
</dbReference>
<comment type="function">
    <text evidence="6">Ligates lysine onto the cytidine present at position 34 of the AUA codon-specific tRNA(Ile) that contains the anticodon CAU, in an ATP-dependent manner. Cytidine is converted to lysidine, thus changing the amino acid specificity of the tRNA from methionine to isoleucine.</text>
</comment>
<accession>A0A939IWA8</accession>
<proteinExistence type="inferred from homology"/>
<dbReference type="PANTHER" id="PTHR43033:SF1">
    <property type="entry name" value="TRNA(ILE)-LYSIDINE SYNTHASE-RELATED"/>
    <property type="match status" value="1"/>
</dbReference>
<dbReference type="GO" id="GO:0005737">
    <property type="term" value="C:cytoplasm"/>
    <property type="evidence" value="ECO:0007669"/>
    <property type="project" value="UniProtKB-SubCell"/>
</dbReference>
<keyword evidence="1 6" id="KW-0436">Ligase</keyword>
<dbReference type="Pfam" id="PF01171">
    <property type="entry name" value="ATP_bind_3"/>
    <property type="match status" value="1"/>
</dbReference>
<dbReference type="EC" id="6.3.4.19" evidence="6"/>
<dbReference type="Proteomes" id="UP000664332">
    <property type="component" value="Unassembled WGS sequence"/>
</dbReference>
<comment type="catalytic activity">
    <reaction evidence="5 6">
        <text>cytidine(34) in tRNA(Ile2) + L-lysine + ATP = lysidine(34) in tRNA(Ile2) + AMP + diphosphate + H(+)</text>
        <dbReference type="Rhea" id="RHEA:43744"/>
        <dbReference type="Rhea" id="RHEA-COMP:10625"/>
        <dbReference type="Rhea" id="RHEA-COMP:10670"/>
        <dbReference type="ChEBI" id="CHEBI:15378"/>
        <dbReference type="ChEBI" id="CHEBI:30616"/>
        <dbReference type="ChEBI" id="CHEBI:32551"/>
        <dbReference type="ChEBI" id="CHEBI:33019"/>
        <dbReference type="ChEBI" id="CHEBI:82748"/>
        <dbReference type="ChEBI" id="CHEBI:83665"/>
        <dbReference type="ChEBI" id="CHEBI:456215"/>
        <dbReference type="EC" id="6.3.4.19"/>
    </reaction>
</comment>
<dbReference type="HAMAP" id="MF_01161">
    <property type="entry name" value="tRNA_Ile_lys_synt"/>
    <property type="match status" value="1"/>
</dbReference>
<name>A0A939IWA8_9CORY</name>
<dbReference type="SUPFAM" id="SSF52402">
    <property type="entry name" value="Adenine nucleotide alpha hydrolases-like"/>
    <property type="match status" value="1"/>
</dbReference>
<protein>
    <recommendedName>
        <fullName evidence="6">tRNA(Ile)-lysidine synthase</fullName>
        <ecNumber evidence="6">6.3.4.19</ecNumber>
    </recommendedName>
    <alternativeName>
        <fullName evidence="6">tRNA(Ile)-2-lysyl-cytidine synthase</fullName>
    </alternativeName>
    <alternativeName>
        <fullName evidence="6">tRNA(Ile)-lysidine synthetase</fullName>
    </alternativeName>
</protein>
<keyword evidence="3 6" id="KW-0547">Nucleotide-binding</keyword>
<evidence type="ECO:0000256" key="6">
    <source>
        <dbReference type="HAMAP-Rule" id="MF_01161"/>
    </source>
</evidence>
<evidence type="ECO:0000256" key="2">
    <source>
        <dbReference type="ARBA" id="ARBA00022694"/>
    </source>
</evidence>
<evidence type="ECO:0000256" key="7">
    <source>
        <dbReference type="SAM" id="MobiDB-lite"/>
    </source>
</evidence>
<dbReference type="GO" id="GO:0032267">
    <property type="term" value="F:tRNA(Ile)-lysidine synthase activity"/>
    <property type="evidence" value="ECO:0007669"/>
    <property type="project" value="UniProtKB-EC"/>
</dbReference>
<dbReference type="PANTHER" id="PTHR43033">
    <property type="entry name" value="TRNA(ILE)-LYSIDINE SYNTHASE-RELATED"/>
    <property type="match status" value="1"/>
</dbReference>
<dbReference type="GO" id="GO:0005524">
    <property type="term" value="F:ATP binding"/>
    <property type="evidence" value="ECO:0007669"/>
    <property type="project" value="UniProtKB-UniRule"/>
</dbReference>
<reference evidence="9" key="1">
    <citation type="submission" date="2021-03" db="EMBL/GenBank/DDBJ databases">
        <authorList>
            <person name="Sun Q."/>
        </authorList>
    </citation>
    <scope>NUCLEOTIDE SEQUENCE</scope>
    <source>
        <strain evidence="9">CCM 8862</strain>
    </source>
</reference>
<comment type="caution">
    <text evidence="9">The sequence shown here is derived from an EMBL/GenBank/DDBJ whole genome shotgun (WGS) entry which is preliminary data.</text>
</comment>
<dbReference type="CDD" id="cd01992">
    <property type="entry name" value="TilS_N"/>
    <property type="match status" value="1"/>
</dbReference>
<gene>
    <name evidence="6 9" type="primary">tilS</name>
    <name evidence="9" type="ORF">JZY06_10825</name>
</gene>
<dbReference type="Gene3D" id="3.40.50.620">
    <property type="entry name" value="HUPs"/>
    <property type="match status" value="1"/>
</dbReference>
<comment type="domain">
    <text evidence="6">The N-terminal region contains the highly conserved SGGXDS motif, predicted to be a P-loop motif involved in ATP binding.</text>
</comment>
<dbReference type="NCBIfam" id="TIGR02432">
    <property type="entry name" value="lysidine_TilS_N"/>
    <property type="match status" value="1"/>
</dbReference>
<evidence type="ECO:0000313" key="10">
    <source>
        <dbReference type="Proteomes" id="UP000664332"/>
    </source>
</evidence>
<dbReference type="AlphaFoldDB" id="A0A939IWA8"/>
<evidence type="ECO:0000256" key="1">
    <source>
        <dbReference type="ARBA" id="ARBA00022598"/>
    </source>
</evidence>
<evidence type="ECO:0000256" key="5">
    <source>
        <dbReference type="ARBA" id="ARBA00048539"/>
    </source>
</evidence>
<sequence length="382" mass="39346">MPATIGDIPIPEPSPHFLALRHALRRACPDGGLAVGCSGGPDSLALVAAAVAETPQVHALIIDHGLQQDHAAVAATAAATARRLGAEAEIIPVTVPAAAVARGGVEAAARAVRLDALTARAAALGLDVGLAHTQDDLAENQLISSLRGQPNSMRPVSVRGPVVVRRPFLGVRRADTTGAMKELGVDYWDDPMNSDPSFLRVAIRRQIIPQLAAVIGGDPVAALARAAAIGADNAGFVAAAAEKQLAELTDTDGRLSVTLACRPEPLRRAVIAAWLTGHAVAVSAKKLAAIDYLLTDWHGQGPVAVGKAGAGRRLVVTRKGGKLAVAAGGPSLPAAPAPGGRRQLPDRPPTPHPPLNTTVTKDQPRDDDHPPSPPGTSQRLRR</sequence>
<feature type="domain" description="tRNA(Ile)-lysidine/2-thiocytidine synthase N-terminal" evidence="8">
    <location>
        <begin position="34"/>
        <end position="205"/>
    </location>
</feature>
<keyword evidence="6" id="KW-0963">Cytoplasm</keyword>
<organism evidence="9 10">
    <name type="scientific">Corynebacterium mendelii</name>
    <dbReference type="NCBI Taxonomy" id="2765362"/>
    <lineage>
        <taxon>Bacteria</taxon>
        <taxon>Bacillati</taxon>
        <taxon>Actinomycetota</taxon>
        <taxon>Actinomycetes</taxon>
        <taxon>Mycobacteriales</taxon>
        <taxon>Corynebacteriaceae</taxon>
        <taxon>Corynebacterium</taxon>
    </lineage>
</organism>
<dbReference type="RefSeq" id="WP_207279572.1">
    <property type="nucleotide sequence ID" value="NZ_JAFLEQ010000017.1"/>
</dbReference>
<feature type="binding site" evidence="6">
    <location>
        <begin position="38"/>
        <end position="43"/>
    </location>
    <ligand>
        <name>ATP</name>
        <dbReference type="ChEBI" id="CHEBI:30616"/>
    </ligand>
</feature>
<keyword evidence="2 6" id="KW-0819">tRNA processing</keyword>
<comment type="subcellular location">
    <subcellularLocation>
        <location evidence="6">Cytoplasm</location>
    </subcellularLocation>
</comment>
<comment type="similarity">
    <text evidence="6">Belongs to the tRNA(Ile)-lysidine synthase family.</text>
</comment>
<keyword evidence="10" id="KW-1185">Reference proteome</keyword>
<dbReference type="InterPro" id="IPR012795">
    <property type="entry name" value="tRNA_Ile_lys_synt_N"/>
</dbReference>